<reference evidence="1" key="1">
    <citation type="submission" date="2020-10" db="EMBL/GenBank/DDBJ databases">
        <authorList>
            <person name="Kusch S."/>
        </authorList>
    </citation>
    <scope>NUCLEOTIDE SEQUENCE</scope>
    <source>
        <strain evidence="1">SwB9</strain>
    </source>
</reference>
<dbReference type="AlphaFoldDB" id="A0A8H2W1D2"/>
<name>A0A8H2W1D2_9HELO</name>
<dbReference type="Proteomes" id="UP000624404">
    <property type="component" value="Unassembled WGS sequence"/>
</dbReference>
<keyword evidence="2" id="KW-1185">Reference proteome</keyword>
<protein>
    <submittedName>
        <fullName evidence="1">8e661d66-1cb6-4a55-9d4b-8adf054641f4</fullName>
    </submittedName>
</protein>
<accession>A0A8H2W1D2</accession>
<evidence type="ECO:0000313" key="1">
    <source>
        <dbReference type="EMBL" id="CAD6447815.1"/>
    </source>
</evidence>
<organism evidence="1 2">
    <name type="scientific">Sclerotinia trifoliorum</name>
    <dbReference type="NCBI Taxonomy" id="28548"/>
    <lineage>
        <taxon>Eukaryota</taxon>
        <taxon>Fungi</taxon>
        <taxon>Dikarya</taxon>
        <taxon>Ascomycota</taxon>
        <taxon>Pezizomycotina</taxon>
        <taxon>Leotiomycetes</taxon>
        <taxon>Helotiales</taxon>
        <taxon>Sclerotiniaceae</taxon>
        <taxon>Sclerotinia</taxon>
    </lineage>
</organism>
<proteinExistence type="predicted"/>
<dbReference type="EMBL" id="CAJHIA010000030">
    <property type="protein sequence ID" value="CAD6447815.1"/>
    <property type="molecule type" value="Genomic_DNA"/>
</dbReference>
<sequence length="138" mass="14600">MTRCVGVADSLLVVPPVSNHDSLRRREAQYLEGVKLEDSGSIVGYPTLSGSPLQSALPLASAVAFSSIPPLLYLTRDTVRASATAFVTTPVESARTTYNTAPDFITASPVLFTGDGLKVLPSMFFLFSATISGLYLAV</sequence>
<dbReference type="OrthoDB" id="5421216at2759"/>
<evidence type="ECO:0000313" key="2">
    <source>
        <dbReference type="Proteomes" id="UP000624404"/>
    </source>
</evidence>
<comment type="caution">
    <text evidence="1">The sequence shown here is derived from an EMBL/GenBank/DDBJ whole genome shotgun (WGS) entry which is preliminary data.</text>
</comment>
<gene>
    <name evidence="1" type="ORF">SCLTRI_LOCUS7609</name>
</gene>